<comment type="caution">
    <text evidence="1">The sequence shown here is derived from an EMBL/GenBank/DDBJ whole genome shotgun (WGS) entry which is preliminary data.</text>
</comment>
<proteinExistence type="predicted"/>
<dbReference type="AlphaFoldDB" id="A0A090V4N2"/>
<dbReference type="STRING" id="1115515.EV102420_14_01070"/>
<reference evidence="1 2" key="1">
    <citation type="submission" date="2014-09" db="EMBL/GenBank/DDBJ databases">
        <title>Whole genome shotgun sequence of Escherichia vulneris NBRC 102420.</title>
        <authorList>
            <person name="Yoshida Y."/>
            <person name="Hosoyama A."/>
            <person name="Tsuchikane K."/>
            <person name="Ohji S."/>
            <person name="Ichikawa N."/>
            <person name="Kimura A."/>
            <person name="Yamazoe A."/>
            <person name="Ezaki T."/>
            <person name="Fujita N."/>
        </authorList>
    </citation>
    <scope>NUCLEOTIDE SEQUENCE [LARGE SCALE GENOMIC DNA]</scope>
    <source>
        <strain evidence="1 2">NBRC 102420</strain>
    </source>
</reference>
<name>A0A090V4N2_PSEVU</name>
<accession>A0A090V4N2</accession>
<dbReference type="Proteomes" id="UP000029462">
    <property type="component" value="Unassembled WGS sequence"/>
</dbReference>
<dbReference type="eggNOG" id="ENOG5033G0V">
    <property type="taxonomic scope" value="Bacteria"/>
</dbReference>
<organism evidence="1 2">
    <name type="scientific">Pseudescherichia vulneris NBRC 102420</name>
    <dbReference type="NCBI Taxonomy" id="1115515"/>
    <lineage>
        <taxon>Bacteria</taxon>
        <taxon>Pseudomonadati</taxon>
        <taxon>Pseudomonadota</taxon>
        <taxon>Gammaproteobacteria</taxon>
        <taxon>Enterobacterales</taxon>
        <taxon>Enterobacteriaceae</taxon>
        <taxon>Pseudescherichia</taxon>
    </lineage>
</organism>
<sequence length="161" mass="17893">MTETILTPNSAYVDDGCDWTETILWRMNAGARACSRSVFVPAPHRVQVVQPRIPVTPKKHPAPAMAAVEPETETAKNTLSAQALVAIMQGRTLSYQAILAAINREHGDITITLPQLQKRVFALLQSNLVEIHRHDDMPVTHFTLINVDPRFYALSDKNARA</sequence>
<keyword evidence="2" id="KW-1185">Reference proteome</keyword>
<dbReference type="OrthoDB" id="6628457at2"/>
<dbReference type="EMBL" id="BBMZ01000014">
    <property type="protein sequence ID" value="GAL59048.1"/>
    <property type="molecule type" value="Genomic_DNA"/>
</dbReference>
<evidence type="ECO:0000313" key="1">
    <source>
        <dbReference type="EMBL" id="GAL59048.1"/>
    </source>
</evidence>
<dbReference type="RefSeq" id="WP_042392523.1">
    <property type="nucleotide sequence ID" value="NZ_BBMZ01000014.1"/>
</dbReference>
<evidence type="ECO:0000313" key="2">
    <source>
        <dbReference type="Proteomes" id="UP000029462"/>
    </source>
</evidence>
<gene>
    <name evidence="1" type="ORF">EV102420_14_01070</name>
</gene>
<protein>
    <submittedName>
        <fullName evidence="1">Uncharacterized protein</fullName>
    </submittedName>
</protein>